<dbReference type="InterPro" id="IPR036388">
    <property type="entry name" value="WH-like_DNA-bd_sf"/>
</dbReference>
<dbReference type="Proteomes" id="UP000315460">
    <property type="component" value="Unassembled WGS sequence"/>
</dbReference>
<sequence length="149" mass="16205">MDPETPAADPAPTSLLMWLGYRAAEDRIAAALAAAGFGDITRAQIRLLAGIDDDEGTRLVVLAERARIAKQTATALVDRLAAAGYVRRVSDPDDGRARLVRLTARGRELIPVARAEERRIDAEWQSHLGEERMAQLRAALAELRGLVDP</sequence>
<gene>
    <name evidence="2" type="ORF">SAMN06265174_103190</name>
</gene>
<dbReference type="SUPFAM" id="SSF46785">
    <property type="entry name" value="Winged helix' DNA-binding domain"/>
    <property type="match status" value="1"/>
</dbReference>
<reference evidence="2 3" key="1">
    <citation type="submission" date="2017-05" db="EMBL/GenBank/DDBJ databases">
        <authorList>
            <person name="Varghese N."/>
            <person name="Submissions S."/>
        </authorList>
    </citation>
    <scope>NUCLEOTIDE SEQUENCE [LARGE SCALE GENOMIC DNA]</scope>
    <source>
        <strain evidence="2 3">DSM 45139</strain>
    </source>
</reference>
<dbReference type="PANTHER" id="PTHR33164:SF57">
    <property type="entry name" value="MARR-FAMILY TRANSCRIPTIONAL REGULATOR"/>
    <property type="match status" value="1"/>
</dbReference>
<dbReference type="PRINTS" id="PR00598">
    <property type="entry name" value="HTHMARR"/>
</dbReference>
<organism evidence="2 3">
    <name type="scientific">Dietzia kunjamensis subsp. schimae</name>
    <dbReference type="NCBI Taxonomy" id="498198"/>
    <lineage>
        <taxon>Bacteria</taxon>
        <taxon>Bacillati</taxon>
        <taxon>Actinomycetota</taxon>
        <taxon>Actinomycetes</taxon>
        <taxon>Mycobacteriales</taxon>
        <taxon>Dietziaceae</taxon>
        <taxon>Dietzia</taxon>
    </lineage>
</organism>
<evidence type="ECO:0000313" key="3">
    <source>
        <dbReference type="Proteomes" id="UP000315460"/>
    </source>
</evidence>
<protein>
    <submittedName>
        <fullName evidence="2">Transcriptional regulator, MarR family</fullName>
    </submittedName>
</protein>
<dbReference type="EMBL" id="FXTG01000003">
    <property type="protein sequence ID" value="SMO66172.1"/>
    <property type="molecule type" value="Genomic_DNA"/>
</dbReference>
<dbReference type="InterPro" id="IPR039422">
    <property type="entry name" value="MarR/SlyA-like"/>
</dbReference>
<name>A0ABY1N0F8_9ACTN</name>
<dbReference type="Gene3D" id="1.10.10.10">
    <property type="entry name" value="Winged helix-like DNA-binding domain superfamily/Winged helix DNA-binding domain"/>
    <property type="match status" value="1"/>
</dbReference>
<keyword evidence="3" id="KW-1185">Reference proteome</keyword>
<dbReference type="PROSITE" id="PS50995">
    <property type="entry name" value="HTH_MARR_2"/>
    <property type="match status" value="1"/>
</dbReference>
<dbReference type="Pfam" id="PF12802">
    <property type="entry name" value="MarR_2"/>
    <property type="match status" value="1"/>
</dbReference>
<proteinExistence type="predicted"/>
<dbReference type="SMART" id="SM00347">
    <property type="entry name" value="HTH_MARR"/>
    <property type="match status" value="1"/>
</dbReference>
<dbReference type="RefSeq" id="WP_244294214.1">
    <property type="nucleotide sequence ID" value="NZ_BAAAQH010000012.1"/>
</dbReference>
<evidence type="ECO:0000313" key="2">
    <source>
        <dbReference type="EMBL" id="SMO66172.1"/>
    </source>
</evidence>
<comment type="caution">
    <text evidence="2">The sequence shown here is derived from an EMBL/GenBank/DDBJ whole genome shotgun (WGS) entry which is preliminary data.</text>
</comment>
<accession>A0ABY1N0F8</accession>
<feature type="domain" description="HTH marR-type" evidence="1">
    <location>
        <begin position="13"/>
        <end position="145"/>
    </location>
</feature>
<evidence type="ECO:0000259" key="1">
    <source>
        <dbReference type="PROSITE" id="PS50995"/>
    </source>
</evidence>
<dbReference type="InterPro" id="IPR000835">
    <property type="entry name" value="HTH_MarR-typ"/>
</dbReference>
<dbReference type="InterPro" id="IPR036390">
    <property type="entry name" value="WH_DNA-bd_sf"/>
</dbReference>
<dbReference type="PANTHER" id="PTHR33164">
    <property type="entry name" value="TRANSCRIPTIONAL REGULATOR, MARR FAMILY"/>
    <property type="match status" value="1"/>
</dbReference>